<gene>
    <name evidence="1" type="ORF">E5358_00895</name>
</gene>
<sequence>MSKIRLLNTSGACKLPAMVLCASALVFAPNLGVLPAQAVTGVAALQPAGVIKGTVLDPTGEPVIGATVYLVSASGATSAQNAAITDFEGNFSIKAKAGDKLKIVYIGYADQIVTAKDNMKVTLKEDATMLQGVEVVAYGTQKKVTVTGAISSIKSEDLVRTPVSSVNNVLAGQLSGVTSVQFSGEPGSDAADIFVRGKATFAGSDAVKPLIQVDGVEREMWDIDPNEIESVTVLKDASATAVFGVRGANGVILITTKRGKEGKARISANVSFSALTPTKMIDMADSYEYANFYNNMLSYDGDAPMFSTDIVEAFRTNSDPIRLPSMRWTDYIMKDVTLQQQHNVNISGGNNKVKYFLSAGMFTQGGLFESFGRDYDFDYSYQRFNYRGNIDIDVTPTTKLSVNLAGKVDDSTKPRTGQGASGMIKAIYEASPFSSAGFDEQGRYIYTNTNPAYNTFTIPEYDDEGNVVRDADGNPVIASTKTSVLPFTGSAPMTYIIYQPGAYHYNNNRLMMDVILDQKLDFITKGLSLKLKGSYNSIYGVTKELTASTASYTPVIRWNPETATNDMLYLKSGQDTDPSYKPSTSKGRDWYAEGSLSYSRAFGEHTVNALALYNQSKTYYPKTYSDIPRTYVGFVGRVTYDYKNRYMAEFNIGYNGSENFAPGKRFGSFPAGSVGWLISDEPFFKPLSKVISFMKLRASWGLVGNDKVGGSRFMYLADPYVVNGAALMERMGKDANPYAYYFGVSNITGSTQYGATELAKNNADVTWEKAFKQDYGVDVYFLNDKLRISYDYFKEHRTDILWRDGTVPSFLGFSVPYTNFGVVDSWGHEVSVNWQDKIGNDFRYWAKFNLSYNQNEIIEDRQAPQNEQYMYTAGRRIGSRSLYKFWNYYYEGCEADYEKTFGQPFPEQIVQNDQLKPGDALYVDLNNDGKIDTNDMSRDLGYTDDPEYMAGLSFGFSYKGWSFNTQFTGAWNVSRVIDGTFRRPFYNSSGDNKGGLLVYHLENSWSPENPNAEYPRPTFRRKTQNYDPQSTLWEKDAKYLRCKTMQVAYDFSMPWMKKFGMNQLQLALSAYNLFTLTPYKWGDPEVRASNSPSYPLQRTYTLSVKVGF</sequence>
<keyword evidence="1" id="KW-0675">Receptor</keyword>
<proteinExistence type="predicted"/>
<organism evidence="1 2">
    <name type="scientific">Palleniella muris</name>
    <dbReference type="NCBI Taxonomy" id="3038145"/>
    <lineage>
        <taxon>Bacteria</taxon>
        <taxon>Pseudomonadati</taxon>
        <taxon>Bacteroidota</taxon>
        <taxon>Bacteroidia</taxon>
        <taxon>Bacteroidales</taxon>
        <taxon>Prevotellaceae</taxon>
        <taxon>Palleniella</taxon>
    </lineage>
</organism>
<evidence type="ECO:0000313" key="2">
    <source>
        <dbReference type="Proteomes" id="UP000308886"/>
    </source>
</evidence>
<reference evidence="1" key="1">
    <citation type="submission" date="2019-04" db="EMBL/GenBank/DDBJ databases">
        <title>Microbes associate with the intestines of laboratory mice.</title>
        <authorList>
            <person name="Navarre W."/>
            <person name="Wong E."/>
            <person name="Huang K."/>
            <person name="Tropini C."/>
            <person name="Ng K."/>
            <person name="Yu B."/>
        </authorList>
    </citation>
    <scope>NUCLEOTIDE SEQUENCE</scope>
    <source>
        <strain evidence="1">NM73_A23</strain>
    </source>
</reference>
<comment type="caution">
    <text evidence="1">The sequence shown here is derived from an EMBL/GenBank/DDBJ whole genome shotgun (WGS) entry which is preliminary data.</text>
</comment>
<protein>
    <submittedName>
        <fullName evidence="1">TonB-dependent receptor</fullName>
    </submittedName>
</protein>
<accession>A0AC61QU91</accession>
<dbReference type="Proteomes" id="UP000308886">
    <property type="component" value="Unassembled WGS sequence"/>
</dbReference>
<evidence type="ECO:0000313" key="1">
    <source>
        <dbReference type="EMBL" id="TGX84226.1"/>
    </source>
</evidence>
<dbReference type="EMBL" id="SRZC01000001">
    <property type="protein sequence ID" value="TGX84226.1"/>
    <property type="molecule type" value="Genomic_DNA"/>
</dbReference>
<keyword evidence="2" id="KW-1185">Reference proteome</keyword>
<name>A0AC61QU91_9BACT</name>